<dbReference type="InterPro" id="IPR036390">
    <property type="entry name" value="WH_DNA-bd_sf"/>
</dbReference>
<dbReference type="CDD" id="cd07377">
    <property type="entry name" value="WHTH_GntR"/>
    <property type="match status" value="1"/>
</dbReference>
<protein>
    <submittedName>
        <fullName evidence="5">GntR family transcriptional regulator</fullName>
    </submittedName>
</protein>
<dbReference type="Pfam" id="PF07702">
    <property type="entry name" value="UTRA"/>
    <property type="match status" value="1"/>
</dbReference>
<evidence type="ECO:0000256" key="3">
    <source>
        <dbReference type="ARBA" id="ARBA00023163"/>
    </source>
</evidence>
<dbReference type="GO" id="GO:0003700">
    <property type="term" value="F:DNA-binding transcription factor activity"/>
    <property type="evidence" value="ECO:0007669"/>
    <property type="project" value="InterPro"/>
</dbReference>
<gene>
    <name evidence="5" type="ORF">M9978_16950</name>
</gene>
<dbReference type="SUPFAM" id="SSF46785">
    <property type="entry name" value="Winged helix' DNA-binding domain"/>
    <property type="match status" value="1"/>
</dbReference>
<dbReference type="RefSeq" id="WP_254295261.1">
    <property type="nucleotide sequence ID" value="NZ_JAMLDX010000015.1"/>
</dbReference>
<evidence type="ECO:0000259" key="4">
    <source>
        <dbReference type="PROSITE" id="PS50949"/>
    </source>
</evidence>
<dbReference type="InterPro" id="IPR028978">
    <property type="entry name" value="Chorismate_lyase_/UTRA_dom_sf"/>
</dbReference>
<reference evidence="5" key="1">
    <citation type="submission" date="2022-05" db="EMBL/GenBank/DDBJ databases">
        <title>Sphingomonas sp. strain MG17 Genome sequencing and assembly.</title>
        <authorList>
            <person name="Kim I."/>
        </authorList>
    </citation>
    <scope>NUCLEOTIDE SEQUENCE</scope>
    <source>
        <strain evidence="5">MG17</strain>
    </source>
</reference>
<dbReference type="Proteomes" id="UP001139451">
    <property type="component" value="Unassembled WGS sequence"/>
</dbReference>
<dbReference type="EMBL" id="JAMLDX010000015">
    <property type="protein sequence ID" value="MCP3732113.1"/>
    <property type="molecule type" value="Genomic_DNA"/>
</dbReference>
<dbReference type="Gene3D" id="1.10.10.10">
    <property type="entry name" value="Winged helix-like DNA-binding domain superfamily/Winged helix DNA-binding domain"/>
    <property type="match status" value="1"/>
</dbReference>
<dbReference type="PANTHER" id="PTHR44846">
    <property type="entry name" value="MANNOSYL-D-GLYCERATE TRANSPORT/METABOLISM SYSTEM REPRESSOR MNGR-RELATED"/>
    <property type="match status" value="1"/>
</dbReference>
<keyword evidence="6" id="KW-1185">Reference proteome</keyword>
<keyword evidence="1" id="KW-0805">Transcription regulation</keyword>
<feature type="domain" description="HTH gntR-type" evidence="4">
    <location>
        <begin position="8"/>
        <end position="76"/>
    </location>
</feature>
<dbReference type="AlphaFoldDB" id="A0A9X2HJP7"/>
<dbReference type="Gene3D" id="3.40.1410.10">
    <property type="entry name" value="Chorismate lyase-like"/>
    <property type="match status" value="1"/>
</dbReference>
<dbReference type="InterPro" id="IPR011663">
    <property type="entry name" value="UTRA"/>
</dbReference>
<dbReference type="SMART" id="SM00866">
    <property type="entry name" value="UTRA"/>
    <property type="match status" value="1"/>
</dbReference>
<dbReference type="PANTHER" id="PTHR44846:SF17">
    <property type="entry name" value="GNTR-FAMILY TRANSCRIPTIONAL REGULATOR"/>
    <property type="match status" value="1"/>
</dbReference>
<comment type="caution">
    <text evidence="5">The sequence shown here is derived from an EMBL/GenBank/DDBJ whole genome shotgun (WGS) entry which is preliminary data.</text>
</comment>
<keyword evidence="2" id="KW-0238">DNA-binding</keyword>
<dbReference type="InterPro" id="IPR036388">
    <property type="entry name" value="WH-like_DNA-bd_sf"/>
</dbReference>
<evidence type="ECO:0000313" key="6">
    <source>
        <dbReference type="Proteomes" id="UP001139451"/>
    </source>
</evidence>
<dbReference type="InterPro" id="IPR000524">
    <property type="entry name" value="Tscrpt_reg_HTH_GntR"/>
</dbReference>
<sequence>MQRFSKRLPLWHQIAALLRSEILSGGRGPGDSVQPELELARQFGVSVIPVRQALRVLEEEELIVRQRGRGTFVSEAARGRQQVVTPIQQLFTAEFEKRAQVLERGIVSTPPSLQTVFSNQVELAFVKRLAFQDGRPWVYGTLYFDKEYAAAVTTPLLRRFPLYRILDEQCGLRSTRSHFDVMATGASSDCAQHLGIDPLASVLSLNSVTYDAHGRAIGAFNLYFHGDSFVFRFDMPHDD</sequence>
<dbReference type="SMART" id="SM00345">
    <property type="entry name" value="HTH_GNTR"/>
    <property type="match status" value="1"/>
</dbReference>
<dbReference type="SUPFAM" id="SSF64288">
    <property type="entry name" value="Chorismate lyase-like"/>
    <property type="match status" value="1"/>
</dbReference>
<organism evidence="5 6">
    <name type="scientific">Sphingomonas tagetis</name>
    <dbReference type="NCBI Taxonomy" id="2949092"/>
    <lineage>
        <taxon>Bacteria</taxon>
        <taxon>Pseudomonadati</taxon>
        <taxon>Pseudomonadota</taxon>
        <taxon>Alphaproteobacteria</taxon>
        <taxon>Sphingomonadales</taxon>
        <taxon>Sphingomonadaceae</taxon>
        <taxon>Sphingomonas</taxon>
    </lineage>
</organism>
<dbReference type="Pfam" id="PF00392">
    <property type="entry name" value="GntR"/>
    <property type="match status" value="1"/>
</dbReference>
<dbReference type="GO" id="GO:0003677">
    <property type="term" value="F:DNA binding"/>
    <property type="evidence" value="ECO:0007669"/>
    <property type="project" value="UniProtKB-KW"/>
</dbReference>
<evidence type="ECO:0000256" key="2">
    <source>
        <dbReference type="ARBA" id="ARBA00023125"/>
    </source>
</evidence>
<accession>A0A9X2HJP7</accession>
<dbReference type="InterPro" id="IPR050679">
    <property type="entry name" value="Bact_HTH_transcr_reg"/>
</dbReference>
<keyword evidence="3" id="KW-0804">Transcription</keyword>
<name>A0A9X2HJP7_9SPHN</name>
<evidence type="ECO:0000313" key="5">
    <source>
        <dbReference type="EMBL" id="MCP3732113.1"/>
    </source>
</evidence>
<dbReference type="GO" id="GO:0045892">
    <property type="term" value="P:negative regulation of DNA-templated transcription"/>
    <property type="evidence" value="ECO:0007669"/>
    <property type="project" value="TreeGrafter"/>
</dbReference>
<dbReference type="PROSITE" id="PS50949">
    <property type="entry name" value="HTH_GNTR"/>
    <property type="match status" value="1"/>
</dbReference>
<proteinExistence type="predicted"/>
<evidence type="ECO:0000256" key="1">
    <source>
        <dbReference type="ARBA" id="ARBA00023015"/>
    </source>
</evidence>